<proteinExistence type="predicted"/>
<dbReference type="Proteomes" id="UP001460270">
    <property type="component" value="Unassembled WGS sequence"/>
</dbReference>
<dbReference type="EMBL" id="JBBPFD010000017">
    <property type="protein sequence ID" value="KAK7891108.1"/>
    <property type="molecule type" value="Genomic_DNA"/>
</dbReference>
<comment type="caution">
    <text evidence="1">The sequence shown here is derived from an EMBL/GenBank/DDBJ whole genome shotgun (WGS) entry which is preliminary data.</text>
</comment>
<gene>
    <name evidence="1" type="ORF">WMY93_023071</name>
</gene>
<evidence type="ECO:0008006" key="3">
    <source>
        <dbReference type="Google" id="ProtNLM"/>
    </source>
</evidence>
<accession>A0AAW0N871</accession>
<protein>
    <recommendedName>
        <fullName evidence="3">Secreted protein</fullName>
    </recommendedName>
</protein>
<keyword evidence="2" id="KW-1185">Reference proteome</keyword>
<reference evidence="2" key="1">
    <citation type="submission" date="2024-04" db="EMBL/GenBank/DDBJ databases">
        <title>Salinicola lusitanus LLJ914,a marine bacterium isolated from the Okinawa Trough.</title>
        <authorList>
            <person name="Li J."/>
        </authorList>
    </citation>
    <scope>NUCLEOTIDE SEQUENCE [LARGE SCALE GENOMIC DNA]</scope>
</reference>
<name>A0AAW0N871_9GOBI</name>
<dbReference type="AlphaFoldDB" id="A0AAW0N871"/>
<evidence type="ECO:0000313" key="1">
    <source>
        <dbReference type="EMBL" id="KAK7891108.1"/>
    </source>
</evidence>
<organism evidence="1 2">
    <name type="scientific">Mugilogobius chulae</name>
    <name type="common">yellowstripe goby</name>
    <dbReference type="NCBI Taxonomy" id="88201"/>
    <lineage>
        <taxon>Eukaryota</taxon>
        <taxon>Metazoa</taxon>
        <taxon>Chordata</taxon>
        <taxon>Craniata</taxon>
        <taxon>Vertebrata</taxon>
        <taxon>Euteleostomi</taxon>
        <taxon>Actinopterygii</taxon>
        <taxon>Neopterygii</taxon>
        <taxon>Teleostei</taxon>
        <taxon>Neoteleostei</taxon>
        <taxon>Acanthomorphata</taxon>
        <taxon>Gobiaria</taxon>
        <taxon>Gobiiformes</taxon>
        <taxon>Gobioidei</taxon>
        <taxon>Gobiidae</taxon>
        <taxon>Gobionellinae</taxon>
        <taxon>Mugilogobius</taxon>
    </lineage>
</organism>
<sequence length="101" mass="11361">MQEPVQGSPLGALVFALGHCVKANPHQSAPRRGTSLAARQTQASTLTKCRDARRYYSTIRCDNGVIFLERRRDGNKQNRITARSKAPPRATARRCVYIHRK</sequence>
<evidence type="ECO:0000313" key="2">
    <source>
        <dbReference type="Proteomes" id="UP001460270"/>
    </source>
</evidence>